<evidence type="ECO:0000313" key="1">
    <source>
        <dbReference type="EMBL" id="MCQ4084360.1"/>
    </source>
</evidence>
<sequence length="343" mass="38413">MTRTTPARPVDIEALFPQLSDYRAIGTRLHPRPGVPSAKQSSVGGPFLWPADEPWPVCVEPHPRDTGLRPQDVRERRRILAEAWSRQPGPDGRRGPTDEEIARLTALEATHHVPGLRNTDPIPLLPLAQLFRHEVPGLEGPAGHDLLQIFWCPFDAHGDGRHDLSVQLYWRNSADVVQVLGNPPEPQVVGYEGYVPEPCVVDPEEVLEHQYAELLPDELREAIDAWDEQQEEEAEEAEEEEWPAYQYDLSIPPGWKVGGFASWNVTGPTQLTCACGRTMKLLVTIDSKEWDNGSRSWVPIEDRAVIDTMDANIPTHITVGRGGSLRIFVCPADPTHPHRINLQ</sequence>
<comment type="caution">
    <text evidence="1">The sequence shown here is derived from an EMBL/GenBank/DDBJ whole genome shotgun (WGS) entry which is preliminary data.</text>
</comment>
<organism evidence="1 2">
    <name type="scientific">Streptomyces humicola</name>
    <dbReference type="NCBI Taxonomy" id="2953240"/>
    <lineage>
        <taxon>Bacteria</taxon>
        <taxon>Bacillati</taxon>
        <taxon>Actinomycetota</taxon>
        <taxon>Actinomycetes</taxon>
        <taxon>Kitasatosporales</taxon>
        <taxon>Streptomycetaceae</taxon>
        <taxon>Streptomyces</taxon>
    </lineage>
</organism>
<keyword evidence="2" id="KW-1185">Reference proteome</keyword>
<accession>A0ABT1Q357</accession>
<dbReference type="Gene3D" id="2.30.320.10">
    <property type="entry name" value="YwqG-like"/>
    <property type="match status" value="1"/>
</dbReference>
<proteinExistence type="predicted"/>
<reference evidence="1" key="1">
    <citation type="submission" date="2022-06" db="EMBL/GenBank/DDBJ databases">
        <title>Draft genome sequence of Streptomyces sp. RB6PN25 isolated from peat swamp forest in Thailand.</title>
        <authorList>
            <person name="Duangmal K."/>
            <person name="Klaysubun C."/>
        </authorList>
    </citation>
    <scope>NUCLEOTIDE SEQUENCE</scope>
    <source>
        <strain evidence="1">RB6PN25</strain>
    </source>
</reference>
<name>A0ABT1Q357_9ACTN</name>
<gene>
    <name evidence="1" type="ORF">NGB36_28205</name>
</gene>
<dbReference type="EMBL" id="JANFNG010000034">
    <property type="protein sequence ID" value="MCQ4084360.1"/>
    <property type="molecule type" value="Genomic_DNA"/>
</dbReference>
<evidence type="ECO:0008006" key="3">
    <source>
        <dbReference type="Google" id="ProtNLM"/>
    </source>
</evidence>
<dbReference type="RefSeq" id="WP_255923426.1">
    <property type="nucleotide sequence ID" value="NZ_JANFNG010000034.1"/>
</dbReference>
<protein>
    <recommendedName>
        <fullName evidence="3">LigA protein</fullName>
    </recommendedName>
</protein>
<dbReference type="Proteomes" id="UP001057702">
    <property type="component" value="Unassembled WGS sequence"/>
</dbReference>
<evidence type="ECO:0000313" key="2">
    <source>
        <dbReference type="Proteomes" id="UP001057702"/>
    </source>
</evidence>